<accession>A0ACB7ZUS2</accession>
<dbReference type="EMBL" id="MU268494">
    <property type="protein sequence ID" value="KAH7904382.1"/>
    <property type="molecule type" value="Genomic_DNA"/>
</dbReference>
<organism evidence="1 2">
    <name type="scientific">Hygrophoropsis aurantiaca</name>
    <dbReference type="NCBI Taxonomy" id="72124"/>
    <lineage>
        <taxon>Eukaryota</taxon>
        <taxon>Fungi</taxon>
        <taxon>Dikarya</taxon>
        <taxon>Basidiomycota</taxon>
        <taxon>Agaricomycotina</taxon>
        <taxon>Agaricomycetes</taxon>
        <taxon>Agaricomycetidae</taxon>
        <taxon>Boletales</taxon>
        <taxon>Coniophorineae</taxon>
        <taxon>Hygrophoropsidaceae</taxon>
        <taxon>Hygrophoropsis</taxon>
    </lineage>
</organism>
<comment type="caution">
    <text evidence="1">The sequence shown here is derived from an EMBL/GenBank/DDBJ whole genome shotgun (WGS) entry which is preliminary data.</text>
</comment>
<evidence type="ECO:0000313" key="2">
    <source>
        <dbReference type="Proteomes" id="UP000790377"/>
    </source>
</evidence>
<sequence length="397" mass="43496">MFAFRYQPLKSFYVVYTFLSILFVRLPYWCIISAIPASRPRPSWSMSRSILLHGCKAIATMLFATGAFPSVDIEAQSKTIDSFVWVDGVPEDLVRGEIADMAKQNNVKSIRVHGYWYGKKGAGGGYAQPASKDERVLYHFHGGGFLAGTASPTGQYAPIMNGILEHAGGVVDRAFGLDFRLASAAPRKVENPFPAQLLDAIAGYRYLVHSVGFSPDNIIIGGDSAGAHLAISLCLYLNRYALPGLSPPRALILLSPTADWACTHNVDASSSLMANSSSDYAGVYFLSGYTATALRGSLPLEEVRTNIWLSPSSLNIANVANQFSNFPPTCIIASGDEQSLDGIRTIHRRLAGDNPDKSVVYWEYPNSLHDFVALKIHEPERSEALNRLHDWLKTVLY</sequence>
<keyword evidence="2" id="KW-1185">Reference proteome</keyword>
<dbReference type="Proteomes" id="UP000790377">
    <property type="component" value="Unassembled WGS sequence"/>
</dbReference>
<evidence type="ECO:0000313" key="1">
    <source>
        <dbReference type="EMBL" id="KAH7904382.1"/>
    </source>
</evidence>
<gene>
    <name evidence="1" type="ORF">BJ138DRAFT_1130969</name>
</gene>
<proteinExistence type="predicted"/>
<protein>
    <submittedName>
        <fullName evidence="1">Alpha/beta-hydrolase</fullName>
    </submittedName>
</protein>
<name>A0ACB7ZUS2_9AGAM</name>
<reference evidence="1" key="1">
    <citation type="journal article" date="2021" name="New Phytol.">
        <title>Evolutionary innovations through gain and loss of genes in the ectomycorrhizal Boletales.</title>
        <authorList>
            <person name="Wu G."/>
            <person name="Miyauchi S."/>
            <person name="Morin E."/>
            <person name="Kuo A."/>
            <person name="Drula E."/>
            <person name="Varga T."/>
            <person name="Kohler A."/>
            <person name="Feng B."/>
            <person name="Cao Y."/>
            <person name="Lipzen A."/>
            <person name="Daum C."/>
            <person name="Hundley H."/>
            <person name="Pangilinan J."/>
            <person name="Johnson J."/>
            <person name="Barry K."/>
            <person name="LaButti K."/>
            <person name="Ng V."/>
            <person name="Ahrendt S."/>
            <person name="Min B."/>
            <person name="Choi I.G."/>
            <person name="Park H."/>
            <person name="Plett J.M."/>
            <person name="Magnuson J."/>
            <person name="Spatafora J.W."/>
            <person name="Nagy L.G."/>
            <person name="Henrissat B."/>
            <person name="Grigoriev I.V."/>
            <person name="Yang Z.L."/>
            <person name="Xu J."/>
            <person name="Martin F.M."/>
        </authorList>
    </citation>
    <scope>NUCLEOTIDE SEQUENCE</scope>
    <source>
        <strain evidence="1">ATCC 28755</strain>
    </source>
</reference>